<evidence type="ECO:0000313" key="1">
    <source>
        <dbReference type="EMBL" id="NEU06185.1"/>
    </source>
</evidence>
<dbReference type="RefSeq" id="WP_155844767.1">
    <property type="nucleotide sequence ID" value="NZ_CABKRL010000003.1"/>
</dbReference>
<protein>
    <submittedName>
        <fullName evidence="1">Uncharacterized protein</fullName>
    </submittedName>
</protein>
<gene>
    <name evidence="1" type="ORF">G3M99_15265</name>
</gene>
<dbReference type="AlphaFoldDB" id="A0A6M0H646"/>
<keyword evidence="2" id="KW-1185">Reference proteome</keyword>
<name>A0A6M0H646_9CLOT</name>
<reference evidence="1 2" key="1">
    <citation type="submission" date="2020-02" db="EMBL/GenBank/DDBJ databases">
        <title>Genome assembly of a novel Clostridium senegalense strain.</title>
        <authorList>
            <person name="Gupta T.B."/>
            <person name="Jauregui R."/>
            <person name="Maclean P."/>
            <person name="Nawarathana A."/>
            <person name="Brightwell G."/>
        </authorList>
    </citation>
    <scope>NUCLEOTIDE SEQUENCE [LARGE SCALE GENOMIC DNA]</scope>
    <source>
        <strain evidence="1 2">AGRFS4</strain>
    </source>
</reference>
<dbReference type="Proteomes" id="UP000481872">
    <property type="component" value="Unassembled WGS sequence"/>
</dbReference>
<sequence>MDELCLLVLLLLFWPIIGPCGIIILLLLCGDFDDDCCGCNNCWDCDWC</sequence>
<dbReference type="EMBL" id="JAAGPU010000035">
    <property type="protein sequence ID" value="NEU06185.1"/>
    <property type="molecule type" value="Genomic_DNA"/>
</dbReference>
<comment type="caution">
    <text evidence="1">The sequence shown here is derived from an EMBL/GenBank/DDBJ whole genome shotgun (WGS) entry which is preliminary data.</text>
</comment>
<evidence type="ECO:0000313" key="2">
    <source>
        <dbReference type="Proteomes" id="UP000481872"/>
    </source>
</evidence>
<organism evidence="1 2">
    <name type="scientific">Clostridium senegalense</name>
    <dbReference type="NCBI Taxonomy" id="1465809"/>
    <lineage>
        <taxon>Bacteria</taxon>
        <taxon>Bacillati</taxon>
        <taxon>Bacillota</taxon>
        <taxon>Clostridia</taxon>
        <taxon>Eubacteriales</taxon>
        <taxon>Clostridiaceae</taxon>
        <taxon>Clostridium</taxon>
    </lineage>
</organism>
<proteinExistence type="predicted"/>
<accession>A0A6M0H646</accession>